<protein>
    <submittedName>
        <fullName evidence="1">Uncharacterized protein</fullName>
    </submittedName>
</protein>
<accession>A0A518FWL1</accession>
<proteinExistence type="predicted"/>
<sequence length="431" mass="48038">MLQLSGRLSCSIERTVCLNLLLVFVSTLPMALLLSGCGNNASQSKLPKYSNPSSTPFPAEYRVLAQNLGMELKSDPDQFQNDREISDVMAELQSVLLDLREIKSNDKEIIFLSAQARDAISVILQRLDNVNSLPKPPDAGTLIVGSILDGLVGNFEGSHNRGLDAEAKQNALNAEIQSMIAALDKVDASLQLLPKIAQKYSATLSDSTGRIVVDFNEAWGASGSDDWLLLQNRGETLEDCTILVQLTGAKGDIRKNVHFLKTWPTDTSMWGRYQTGKEVLGRTVEKTTVTNVKKLDITIYFPQFATQFQYVYQGAEKDKDIAQICKDLSFQGSYQPYQAGIVWDTQRGVQLTLNGVSLLPQCRVDVSFLKEGQSKSWFWKHDSWMKEETKHFSTPKGGLDFDPDRIDFEISFPHTNYKYKTTLNVATESGK</sequence>
<dbReference type="AlphaFoldDB" id="A0A518FWL1"/>
<name>A0A518FWL1_9PLAN</name>
<dbReference type="OrthoDB" id="208567at2"/>
<organism evidence="1 2">
    <name type="scientific">Gimesia panareensis</name>
    <dbReference type="NCBI Taxonomy" id="2527978"/>
    <lineage>
        <taxon>Bacteria</taxon>
        <taxon>Pseudomonadati</taxon>
        <taxon>Planctomycetota</taxon>
        <taxon>Planctomycetia</taxon>
        <taxon>Planctomycetales</taxon>
        <taxon>Planctomycetaceae</taxon>
        <taxon>Gimesia</taxon>
    </lineage>
</organism>
<reference evidence="1 2" key="1">
    <citation type="submission" date="2019-02" db="EMBL/GenBank/DDBJ databases">
        <title>Deep-cultivation of Planctomycetes and their phenomic and genomic characterization uncovers novel biology.</title>
        <authorList>
            <person name="Wiegand S."/>
            <person name="Jogler M."/>
            <person name="Boedeker C."/>
            <person name="Pinto D."/>
            <person name="Vollmers J."/>
            <person name="Rivas-Marin E."/>
            <person name="Kohn T."/>
            <person name="Peeters S.H."/>
            <person name="Heuer A."/>
            <person name="Rast P."/>
            <person name="Oberbeckmann S."/>
            <person name="Bunk B."/>
            <person name="Jeske O."/>
            <person name="Meyerdierks A."/>
            <person name="Storesund J.E."/>
            <person name="Kallscheuer N."/>
            <person name="Luecker S."/>
            <person name="Lage O.M."/>
            <person name="Pohl T."/>
            <person name="Merkel B.J."/>
            <person name="Hornburger P."/>
            <person name="Mueller R.-W."/>
            <person name="Bruemmer F."/>
            <person name="Labrenz M."/>
            <person name="Spormann A.M."/>
            <person name="Op den Camp H."/>
            <person name="Overmann J."/>
            <person name="Amann R."/>
            <person name="Jetten M.S.M."/>
            <person name="Mascher T."/>
            <person name="Medema M.H."/>
            <person name="Devos D.P."/>
            <person name="Kaster A.-K."/>
            <person name="Ovreas L."/>
            <person name="Rohde M."/>
            <person name="Galperin M.Y."/>
            <person name="Jogler C."/>
        </authorList>
    </citation>
    <scope>NUCLEOTIDE SEQUENCE [LARGE SCALE GENOMIC DNA]</scope>
    <source>
        <strain evidence="1 2">Pan153</strain>
    </source>
</reference>
<dbReference type="Proteomes" id="UP000320839">
    <property type="component" value="Chromosome"/>
</dbReference>
<dbReference type="EMBL" id="CP036317">
    <property type="protein sequence ID" value="QDV20626.1"/>
    <property type="molecule type" value="Genomic_DNA"/>
</dbReference>
<evidence type="ECO:0000313" key="1">
    <source>
        <dbReference type="EMBL" id="QDV20626.1"/>
    </source>
</evidence>
<evidence type="ECO:0000313" key="2">
    <source>
        <dbReference type="Proteomes" id="UP000320839"/>
    </source>
</evidence>
<gene>
    <name evidence="1" type="ORF">Pan153_53020</name>
</gene>
<dbReference type="RefSeq" id="WP_145458926.1">
    <property type="nucleotide sequence ID" value="NZ_CP036317.1"/>
</dbReference>